<dbReference type="InterPro" id="IPR013685">
    <property type="entry name" value="POTRA_FtsQ_type"/>
</dbReference>
<keyword evidence="7" id="KW-0131">Cell cycle</keyword>
<evidence type="ECO:0000256" key="7">
    <source>
        <dbReference type="ARBA" id="ARBA00023306"/>
    </source>
</evidence>
<proteinExistence type="predicted"/>
<evidence type="ECO:0000256" key="6">
    <source>
        <dbReference type="ARBA" id="ARBA00023136"/>
    </source>
</evidence>
<dbReference type="InterPro" id="IPR050487">
    <property type="entry name" value="FtsQ_DivIB"/>
</dbReference>
<evidence type="ECO:0000256" key="2">
    <source>
        <dbReference type="ARBA" id="ARBA00022475"/>
    </source>
</evidence>
<evidence type="ECO:0000313" key="9">
    <source>
        <dbReference type="EMBL" id="GAE24154.1"/>
    </source>
</evidence>
<dbReference type="InterPro" id="IPR005548">
    <property type="entry name" value="Cell_div_FtsQ/DivIB_C"/>
</dbReference>
<organism evidence="9 10">
    <name type="scientific">Halalkalibacter wakoensis JCM 9140</name>
    <dbReference type="NCBI Taxonomy" id="1236970"/>
    <lineage>
        <taxon>Bacteria</taxon>
        <taxon>Bacillati</taxon>
        <taxon>Bacillota</taxon>
        <taxon>Bacilli</taxon>
        <taxon>Bacillales</taxon>
        <taxon>Bacillaceae</taxon>
        <taxon>Halalkalibacter</taxon>
    </lineage>
</organism>
<keyword evidence="10" id="KW-1185">Reference proteome</keyword>
<dbReference type="Gene3D" id="3.40.50.10960">
    <property type="match status" value="1"/>
</dbReference>
<dbReference type="Pfam" id="PF08478">
    <property type="entry name" value="POTRA_1"/>
    <property type="match status" value="1"/>
</dbReference>
<gene>
    <name evidence="9" type="ORF">JCM9140_64</name>
</gene>
<dbReference type="STRING" id="1236970.JCM9140_64"/>
<dbReference type="GO" id="GO:0051301">
    <property type="term" value="P:cell division"/>
    <property type="evidence" value="ECO:0007669"/>
    <property type="project" value="UniProtKB-KW"/>
</dbReference>
<evidence type="ECO:0000313" key="10">
    <source>
        <dbReference type="Proteomes" id="UP000018890"/>
    </source>
</evidence>
<dbReference type="EMBL" id="BAUT01000001">
    <property type="protein sequence ID" value="GAE24154.1"/>
    <property type="molecule type" value="Genomic_DNA"/>
</dbReference>
<dbReference type="InterPro" id="IPR034746">
    <property type="entry name" value="POTRA"/>
</dbReference>
<accession>W4PYF5</accession>
<protein>
    <submittedName>
        <fullName evidence="9">Cell division protein FtsQ</fullName>
    </submittedName>
</protein>
<evidence type="ECO:0000256" key="4">
    <source>
        <dbReference type="ARBA" id="ARBA00022692"/>
    </source>
</evidence>
<dbReference type="PANTHER" id="PTHR37820">
    <property type="entry name" value="CELL DIVISION PROTEIN DIVIB"/>
    <property type="match status" value="1"/>
</dbReference>
<evidence type="ECO:0000256" key="1">
    <source>
        <dbReference type="ARBA" id="ARBA00004370"/>
    </source>
</evidence>
<dbReference type="AlphaFoldDB" id="W4PYF5"/>
<keyword evidence="3 9" id="KW-0132">Cell division</keyword>
<keyword evidence="6" id="KW-0472">Membrane</keyword>
<dbReference type="Gene3D" id="3.10.20.310">
    <property type="entry name" value="membrane protein fhac"/>
    <property type="match status" value="1"/>
</dbReference>
<name>W4PYF5_9BACI</name>
<feature type="domain" description="POTRA" evidence="8">
    <location>
        <begin position="9"/>
        <end position="77"/>
    </location>
</feature>
<comment type="caution">
    <text evidence="9">The sequence shown here is derived from an EMBL/GenBank/DDBJ whole genome shotgun (WGS) entry which is preliminary data.</text>
</comment>
<keyword evidence="5" id="KW-1133">Transmembrane helix</keyword>
<dbReference type="PANTHER" id="PTHR37820:SF1">
    <property type="entry name" value="CELL DIVISION PROTEIN FTSQ"/>
    <property type="match status" value="1"/>
</dbReference>
<evidence type="ECO:0000259" key="8">
    <source>
        <dbReference type="PROSITE" id="PS51779"/>
    </source>
</evidence>
<dbReference type="GO" id="GO:0005886">
    <property type="term" value="C:plasma membrane"/>
    <property type="evidence" value="ECO:0007669"/>
    <property type="project" value="TreeGrafter"/>
</dbReference>
<dbReference type="Pfam" id="PF03799">
    <property type="entry name" value="FtsQ_DivIB_C"/>
    <property type="match status" value="1"/>
</dbReference>
<reference evidence="9" key="1">
    <citation type="journal article" date="2014" name="Genome Announc.">
        <title>Draft Genome Sequences of Three Alkaliphilic Bacillus Strains, Bacillus wakoensis JCM 9140T, Bacillus akibai JCM 9157T, and Bacillus hemicellulosilyticus JCM 9152T.</title>
        <authorList>
            <person name="Yuki M."/>
            <person name="Oshima K."/>
            <person name="Suda W."/>
            <person name="Oshida Y."/>
            <person name="Kitamura K."/>
            <person name="Iida T."/>
            <person name="Hattori M."/>
            <person name="Ohkuma M."/>
        </authorList>
    </citation>
    <scope>NUCLEOTIDE SEQUENCE [LARGE SCALE GENOMIC DNA]</scope>
    <source>
        <strain evidence="9">JCM 9140</strain>
    </source>
</reference>
<keyword evidence="4" id="KW-0812">Transmembrane</keyword>
<dbReference type="Proteomes" id="UP000018890">
    <property type="component" value="Unassembled WGS sequence"/>
</dbReference>
<comment type="subcellular location">
    <subcellularLocation>
        <location evidence="1">Membrane</location>
    </subcellularLocation>
</comment>
<keyword evidence="2" id="KW-1003">Cell membrane</keyword>
<evidence type="ECO:0000256" key="3">
    <source>
        <dbReference type="ARBA" id="ARBA00022618"/>
    </source>
</evidence>
<sequence>MVYFQSPLSHVRNVIVEGNHFVSESELVTISDLSTGTSMWNLDKEEVKNRVLEHVEISSVEVKRELPSTIVLTIEEYARIGYLFRDDKYFPILETGQFLDELPRQTFPSDAPLLIGFSQGEELAELSAELQNIPSQLIERISEIFYKPTENDSLSIILYMTDGIEVHTSIRNFSEHMAPYPSIVKELDRNKQGILHMRMSPYFEEFVTEEESESEGEG</sequence>
<dbReference type="PROSITE" id="PS51779">
    <property type="entry name" value="POTRA"/>
    <property type="match status" value="1"/>
</dbReference>
<evidence type="ECO:0000256" key="5">
    <source>
        <dbReference type="ARBA" id="ARBA00022989"/>
    </source>
</evidence>